<dbReference type="Pfam" id="PF14111">
    <property type="entry name" value="DUF4283"/>
    <property type="match status" value="1"/>
</dbReference>
<dbReference type="EMBL" id="JRKL02005683">
    <property type="protein sequence ID" value="KAF3950081.1"/>
    <property type="molecule type" value="Genomic_DNA"/>
</dbReference>
<feature type="region of interest" description="Disordered" evidence="1">
    <location>
        <begin position="280"/>
        <end position="299"/>
    </location>
</feature>
<organism evidence="3 4">
    <name type="scientific">Castanea mollissima</name>
    <name type="common">Chinese chestnut</name>
    <dbReference type="NCBI Taxonomy" id="60419"/>
    <lineage>
        <taxon>Eukaryota</taxon>
        <taxon>Viridiplantae</taxon>
        <taxon>Streptophyta</taxon>
        <taxon>Embryophyta</taxon>
        <taxon>Tracheophyta</taxon>
        <taxon>Spermatophyta</taxon>
        <taxon>Magnoliopsida</taxon>
        <taxon>eudicotyledons</taxon>
        <taxon>Gunneridae</taxon>
        <taxon>Pentapetalae</taxon>
        <taxon>rosids</taxon>
        <taxon>fabids</taxon>
        <taxon>Fagales</taxon>
        <taxon>Fagaceae</taxon>
        <taxon>Castanea</taxon>
    </lineage>
</organism>
<name>A0A8J4VIC5_9ROSI</name>
<sequence>MERENVLTLSSKEKNELICSTKKVIDNHHGNTKRTDNKVRVTTDAAKPKLSFKKKLVGEILGAFAQAFDLTDKEETDMVPRSFEVDMESDEIRELREGVVAAKISQGLKQRIQAPWSKALIVRVYGRTGKISFSFVFPVKEDHNSVLKNGPWFIGENFLSIRPWEPNFKPAMAVVLFVAVWVRLNERPIKYYDSEALLIIDQTIGNVLRIDTHTETGTRGRYARLCIQVDIEKPLANAVLVDNIEQPITYEGLHRFYFSCGRIGHRREECVFRIRKPSPERSLAPEGQHVQTSKDNDVEVHSPCAPHEVGLRDDKFGPWMLVSRRKASIRKDKKHDLTPTNARYAVWHEGADERIGPGDAAKVTPRVGGLKINEGKRKANGELVQFGEPLKEQLGFRSGSVSSDSPTKLGLFDQGKISAYEGPTSIKGKKVLARLRTTPAHSRCADPREGIRSNKSLKAIWTPNISIS</sequence>
<dbReference type="InterPro" id="IPR025558">
    <property type="entry name" value="DUF4283"/>
</dbReference>
<reference evidence="3" key="1">
    <citation type="submission" date="2020-03" db="EMBL/GenBank/DDBJ databases">
        <title>Castanea mollissima Vanexum genome sequencing.</title>
        <authorList>
            <person name="Staton M."/>
        </authorList>
    </citation>
    <scope>NUCLEOTIDE SEQUENCE</scope>
    <source>
        <tissue evidence="3">Leaf</tissue>
    </source>
</reference>
<evidence type="ECO:0000313" key="4">
    <source>
        <dbReference type="Proteomes" id="UP000737018"/>
    </source>
</evidence>
<feature type="domain" description="DUF4283" evidence="2">
    <location>
        <begin position="124"/>
        <end position="171"/>
    </location>
</feature>
<protein>
    <recommendedName>
        <fullName evidence="2">DUF4283 domain-containing protein</fullName>
    </recommendedName>
</protein>
<dbReference type="PANTHER" id="PTHR31286">
    <property type="entry name" value="GLYCINE-RICH CELL WALL STRUCTURAL PROTEIN 1.8-LIKE"/>
    <property type="match status" value="1"/>
</dbReference>
<dbReference type="PANTHER" id="PTHR31286:SF99">
    <property type="entry name" value="DUF4283 DOMAIN-CONTAINING PROTEIN"/>
    <property type="match status" value="1"/>
</dbReference>
<keyword evidence="4" id="KW-1185">Reference proteome</keyword>
<evidence type="ECO:0000256" key="1">
    <source>
        <dbReference type="SAM" id="MobiDB-lite"/>
    </source>
</evidence>
<dbReference type="OrthoDB" id="1751950at2759"/>
<dbReference type="AlphaFoldDB" id="A0A8J4VIC5"/>
<evidence type="ECO:0000259" key="2">
    <source>
        <dbReference type="Pfam" id="PF14111"/>
    </source>
</evidence>
<comment type="caution">
    <text evidence="3">The sequence shown here is derived from an EMBL/GenBank/DDBJ whole genome shotgun (WGS) entry which is preliminary data.</text>
</comment>
<accession>A0A8J4VIC5</accession>
<dbReference type="InterPro" id="IPR040256">
    <property type="entry name" value="At4g02000-like"/>
</dbReference>
<dbReference type="Proteomes" id="UP000737018">
    <property type="component" value="Unassembled WGS sequence"/>
</dbReference>
<evidence type="ECO:0000313" key="3">
    <source>
        <dbReference type="EMBL" id="KAF3950081.1"/>
    </source>
</evidence>
<gene>
    <name evidence="3" type="ORF">CMV_024118</name>
</gene>
<proteinExistence type="predicted"/>